<evidence type="ECO:0000313" key="1">
    <source>
        <dbReference type="EMBL" id="TRX87949.1"/>
    </source>
</evidence>
<dbReference type="EMBL" id="VFLP01000107">
    <property type="protein sequence ID" value="TRX87949.1"/>
    <property type="molecule type" value="Genomic_DNA"/>
</dbReference>
<keyword evidence="2" id="KW-1185">Reference proteome</keyword>
<reference evidence="2" key="1">
    <citation type="submission" date="2019-06" db="EMBL/GenBank/DDBJ databases">
        <title>Draft genome sequence of the griseofulvin-producing fungus Xylaria cubensis strain G536.</title>
        <authorList>
            <person name="Mead M.E."/>
            <person name="Raja H.A."/>
            <person name="Steenwyk J.L."/>
            <person name="Knowles S.L."/>
            <person name="Oberlies N.H."/>
            <person name="Rokas A."/>
        </authorList>
    </citation>
    <scope>NUCLEOTIDE SEQUENCE [LARGE SCALE GENOMIC DNA]</scope>
    <source>
        <strain evidence="2">G536</strain>
    </source>
</reference>
<dbReference type="OrthoDB" id="4062651at2759"/>
<comment type="caution">
    <text evidence="1">The sequence shown here is derived from an EMBL/GenBank/DDBJ whole genome shotgun (WGS) entry which is preliminary data.</text>
</comment>
<protein>
    <submittedName>
        <fullName evidence="1">Uncharacterized protein</fullName>
    </submittedName>
</protein>
<gene>
    <name evidence="1" type="ORF">FHL15_011153</name>
</gene>
<dbReference type="STRING" id="2512241.A0A553HJ16"/>
<dbReference type="AlphaFoldDB" id="A0A553HJ16"/>
<proteinExistence type="predicted"/>
<name>A0A553HJ16_9PEZI</name>
<sequence length="163" mass="17542">MSEASCRLHLFTTSPQNTLPPHADKPLDHPDNERFVSSARSGSWGPHVPSVLGVYVITRLGRDADLILRQGNSRYPVLGVHVIFEISPATELINLSVRSKPISSVRLAMLESKGTEDTAEIIDNSSKEQTIGDSVVLYGGKSIGSSLRPTLFVCSGRAATSSL</sequence>
<accession>A0A553HJ16</accession>
<dbReference type="Proteomes" id="UP000319160">
    <property type="component" value="Unassembled WGS sequence"/>
</dbReference>
<organism evidence="1 2">
    <name type="scientific">Xylaria flabelliformis</name>
    <dbReference type="NCBI Taxonomy" id="2512241"/>
    <lineage>
        <taxon>Eukaryota</taxon>
        <taxon>Fungi</taxon>
        <taxon>Dikarya</taxon>
        <taxon>Ascomycota</taxon>
        <taxon>Pezizomycotina</taxon>
        <taxon>Sordariomycetes</taxon>
        <taxon>Xylariomycetidae</taxon>
        <taxon>Xylariales</taxon>
        <taxon>Xylariaceae</taxon>
        <taxon>Xylaria</taxon>
    </lineage>
</organism>
<evidence type="ECO:0000313" key="2">
    <source>
        <dbReference type="Proteomes" id="UP000319160"/>
    </source>
</evidence>